<sequence>MDLCPPFDGWTLDTDGILHTPSGYRCTPDQIEAALWLVGMLRFDHAKRPIFADSMIEPQRPLYEARDWIGEDLNRLQIIARRGRCLHCERQERG</sequence>
<name>A0ABN1ICT6_9GAMM</name>
<dbReference type="RefSeq" id="WP_343787048.1">
    <property type="nucleotide sequence ID" value="NZ_BAAAEU010000002.1"/>
</dbReference>
<evidence type="ECO:0000313" key="2">
    <source>
        <dbReference type="Proteomes" id="UP001501523"/>
    </source>
</evidence>
<dbReference type="Proteomes" id="UP001501523">
    <property type="component" value="Unassembled WGS sequence"/>
</dbReference>
<gene>
    <name evidence="1" type="ORF">GCM10009105_06240</name>
</gene>
<keyword evidence="2" id="KW-1185">Reference proteome</keyword>
<protein>
    <submittedName>
        <fullName evidence="1">Uncharacterized protein</fullName>
    </submittedName>
</protein>
<dbReference type="InterPro" id="IPR021077">
    <property type="entry name" value="Phage_phi-Lf_Orf112"/>
</dbReference>
<accession>A0ABN1ICT6</accession>
<comment type="caution">
    <text evidence="1">The sequence shown here is derived from an EMBL/GenBank/DDBJ whole genome shotgun (WGS) entry which is preliminary data.</text>
</comment>
<dbReference type="EMBL" id="BAAAEU010000002">
    <property type="protein sequence ID" value="GAA0707434.1"/>
    <property type="molecule type" value="Genomic_DNA"/>
</dbReference>
<proteinExistence type="predicted"/>
<organism evidence="1 2">
    <name type="scientific">Dokdonella soli</name>
    <dbReference type="NCBI Taxonomy" id="529810"/>
    <lineage>
        <taxon>Bacteria</taxon>
        <taxon>Pseudomonadati</taxon>
        <taxon>Pseudomonadota</taxon>
        <taxon>Gammaproteobacteria</taxon>
        <taxon>Lysobacterales</taxon>
        <taxon>Rhodanobacteraceae</taxon>
        <taxon>Dokdonella</taxon>
    </lineage>
</organism>
<evidence type="ECO:0000313" key="1">
    <source>
        <dbReference type="EMBL" id="GAA0707434.1"/>
    </source>
</evidence>
<reference evidence="1 2" key="1">
    <citation type="journal article" date="2019" name="Int. J. Syst. Evol. Microbiol.">
        <title>The Global Catalogue of Microorganisms (GCM) 10K type strain sequencing project: providing services to taxonomists for standard genome sequencing and annotation.</title>
        <authorList>
            <consortium name="The Broad Institute Genomics Platform"/>
            <consortium name="The Broad Institute Genome Sequencing Center for Infectious Disease"/>
            <person name="Wu L."/>
            <person name="Ma J."/>
        </authorList>
    </citation>
    <scope>NUCLEOTIDE SEQUENCE [LARGE SCALE GENOMIC DNA]</scope>
    <source>
        <strain evidence="1 2">JCM 15421</strain>
    </source>
</reference>
<dbReference type="Pfam" id="PF12375">
    <property type="entry name" value="DUF3653"/>
    <property type="match status" value="1"/>
</dbReference>